<dbReference type="InterPro" id="IPR050515">
    <property type="entry name" value="Beta-lactam/transpept"/>
</dbReference>
<organism evidence="3 4">
    <name type="scientific">Bifidobacterium xylocopae</name>
    <dbReference type="NCBI Taxonomy" id="2493119"/>
    <lineage>
        <taxon>Bacteria</taxon>
        <taxon>Bacillati</taxon>
        <taxon>Actinomycetota</taxon>
        <taxon>Actinomycetes</taxon>
        <taxon>Bifidobacteriales</taxon>
        <taxon>Bifidobacteriaceae</taxon>
        <taxon>Bifidobacterium</taxon>
    </lineage>
</organism>
<dbReference type="InterPro" id="IPR001460">
    <property type="entry name" value="PCN-bd_Tpept"/>
</dbReference>
<proteinExistence type="predicted"/>
<sequence length="487" mass="50734">MNKSLRQLFTAVIALFVILGLSSTTIMGIRANTLNEDPRNTRALYVEYGAPRGAILASDGTILAHSDPINDSYQYQRKYTAGSLYAPVTGYYSITNRTDRGVESSRNQLLSGQADSLWLDRIRTLFTGSQNKGASIETSINPRLQQAAYQALGGQSGSVVAIEPSTGRILAMVSTPSYDPNALAVHDTATASRAFSELASQEGNPMLNRASSQLYPPGSTFKVVVAAAALESGKYKADSQIPAGPAYTLPGTTVNLTNATPAGNGVNGQIAMQDALAYSSNTAFAQLGVALGGDSLGDEAKKFGFGSTITVDGTDSTGRPMKATASKFPADASPDKLAQASIGQGDTTTTPMQNAMVAAAVANGGKLMQPTLVDRVRSSDLSVLSETTPSVYSQPFSQETAQALTGMMENVVTKDSPNLRIPGIQVAAKTGTAQIGVGNTSNDGWTIGFAPAQKPRIAVAVVVHSTSTFGAASAGPIMKRVMQEGLK</sequence>
<keyword evidence="4" id="KW-1185">Reference proteome</keyword>
<dbReference type="Pfam" id="PF00905">
    <property type="entry name" value="Transpeptidase"/>
    <property type="match status" value="1"/>
</dbReference>
<evidence type="ECO:0000259" key="1">
    <source>
        <dbReference type="Pfam" id="PF00905"/>
    </source>
</evidence>
<dbReference type="GO" id="GO:0005886">
    <property type="term" value="C:plasma membrane"/>
    <property type="evidence" value="ECO:0007669"/>
    <property type="project" value="TreeGrafter"/>
</dbReference>
<evidence type="ECO:0000313" key="4">
    <source>
        <dbReference type="Proteomes" id="UP000252345"/>
    </source>
</evidence>
<feature type="domain" description="Penicillin binding protein A dimerisation" evidence="2">
    <location>
        <begin position="52"/>
        <end position="136"/>
    </location>
</feature>
<comment type="caution">
    <text evidence="3">The sequence shown here is derived from an EMBL/GenBank/DDBJ whole genome shotgun (WGS) entry which is preliminary data.</text>
</comment>
<dbReference type="OrthoDB" id="9766847at2"/>
<dbReference type="RefSeq" id="WP_113853022.1">
    <property type="nucleotide sequence ID" value="NZ_PDCH01000003.1"/>
</dbReference>
<dbReference type="PANTHER" id="PTHR30627:SF24">
    <property type="entry name" value="PENICILLIN-BINDING PROTEIN 4B"/>
    <property type="match status" value="1"/>
</dbReference>
<evidence type="ECO:0000259" key="2">
    <source>
        <dbReference type="Pfam" id="PF21922"/>
    </source>
</evidence>
<name>A0A366KD24_9BIFI</name>
<reference evidence="3 4" key="1">
    <citation type="submission" date="2017-10" db="EMBL/GenBank/DDBJ databases">
        <title>Bifidobacterium xylocopum sp. nov. and Bifidobacterium aemilianum sp. nov., from the carpenter bee (Xylocopa violacea) digestive tract.</title>
        <authorList>
            <person name="Alberoni D."/>
            <person name="Baffoni L."/>
            <person name="Di Gioia D."/>
            <person name="Gaggia F."/>
            <person name="Biavati B."/>
        </authorList>
    </citation>
    <scope>NUCLEOTIDE SEQUENCE [LARGE SCALE GENOMIC DNA]</scope>
    <source>
        <strain evidence="3 4">XV2</strain>
    </source>
</reference>
<dbReference type="AlphaFoldDB" id="A0A366KD24"/>
<dbReference type="InterPro" id="IPR012338">
    <property type="entry name" value="Beta-lactam/transpept-like"/>
</dbReference>
<dbReference type="Gene3D" id="3.40.710.10">
    <property type="entry name" value="DD-peptidase/beta-lactamase superfamily"/>
    <property type="match status" value="1"/>
</dbReference>
<dbReference type="GO" id="GO:0071555">
    <property type="term" value="P:cell wall organization"/>
    <property type="evidence" value="ECO:0007669"/>
    <property type="project" value="TreeGrafter"/>
</dbReference>
<dbReference type="PANTHER" id="PTHR30627">
    <property type="entry name" value="PEPTIDOGLYCAN D,D-TRANSPEPTIDASE"/>
    <property type="match status" value="1"/>
</dbReference>
<accession>A0A366KD24</accession>
<dbReference type="Proteomes" id="UP000252345">
    <property type="component" value="Unassembled WGS sequence"/>
</dbReference>
<dbReference type="Pfam" id="PF21922">
    <property type="entry name" value="PBP_dimer_2"/>
    <property type="match status" value="1"/>
</dbReference>
<dbReference type="InterPro" id="IPR054120">
    <property type="entry name" value="PBPA_dimer"/>
</dbReference>
<evidence type="ECO:0000313" key="3">
    <source>
        <dbReference type="EMBL" id="RBP99620.1"/>
    </source>
</evidence>
<dbReference type="EMBL" id="PDCH01000003">
    <property type="protein sequence ID" value="RBP99620.1"/>
    <property type="molecule type" value="Genomic_DNA"/>
</dbReference>
<feature type="domain" description="Penicillin-binding protein transpeptidase" evidence="1">
    <location>
        <begin position="157"/>
        <end position="483"/>
    </location>
</feature>
<dbReference type="GO" id="GO:0071972">
    <property type="term" value="F:peptidoglycan L,D-transpeptidase activity"/>
    <property type="evidence" value="ECO:0007669"/>
    <property type="project" value="TreeGrafter"/>
</dbReference>
<dbReference type="SUPFAM" id="SSF56601">
    <property type="entry name" value="beta-lactamase/transpeptidase-like"/>
    <property type="match status" value="1"/>
</dbReference>
<protein>
    <submittedName>
        <fullName evidence="3">Penicillin-binding protein</fullName>
    </submittedName>
</protein>
<dbReference type="GO" id="GO:0008658">
    <property type="term" value="F:penicillin binding"/>
    <property type="evidence" value="ECO:0007669"/>
    <property type="project" value="InterPro"/>
</dbReference>
<gene>
    <name evidence="3" type="ORF">CRD59_02470</name>
</gene>
<dbReference type="Gene3D" id="3.90.1310.10">
    <property type="entry name" value="Penicillin-binding protein 2a (Domain 2)"/>
    <property type="match status" value="1"/>
</dbReference>